<dbReference type="AlphaFoldDB" id="K8XY73"/>
<reference evidence="1 2" key="1">
    <citation type="journal article" date="2012" name="Gene">
        <title>Sequence of Leptospira santarosai serovar Shermani genome and prediction of virulence-associated genes.</title>
        <authorList>
            <person name="Chou L.F."/>
            <person name="Chen Y.T."/>
            <person name="Lu C.W."/>
            <person name="Ko Y.C."/>
            <person name="Tang C.Y."/>
            <person name="Pan M.J."/>
            <person name="Tian Y.C."/>
            <person name="Chiu C.H."/>
            <person name="Hung C.C."/>
            <person name="Yang C.W."/>
        </authorList>
    </citation>
    <scope>NUCLEOTIDE SEQUENCE [LARGE SCALE GENOMIC DNA]</scope>
    <source>
        <strain evidence="1">LT 821</strain>
    </source>
</reference>
<proteinExistence type="predicted"/>
<protein>
    <submittedName>
        <fullName evidence="1">Uncharacterized protein</fullName>
    </submittedName>
</protein>
<sequence>MLKFYFCFFGRFIFLKKSIRSTDLAFSFDRMRDLSKFVLRKSDTKNPF</sequence>
<name>K8XY73_9LEPT</name>
<dbReference type="Proteomes" id="UP000035800">
    <property type="component" value="Chromosome I"/>
</dbReference>
<organism evidence="1 2">
    <name type="scientific">Leptospira santarosai serovar Shermani str. LT 821</name>
    <dbReference type="NCBI Taxonomy" id="758847"/>
    <lineage>
        <taxon>Bacteria</taxon>
        <taxon>Pseudomonadati</taxon>
        <taxon>Spirochaetota</taxon>
        <taxon>Spirochaetia</taxon>
        <taxon>Leptospirales</taxon>
        <taxon>Leptospiraceae</taxon>
        <taxon>Leptospira</taxon>
    </lineage>
</organism>
<reference evidence="1 2" key="2">
    <citation type="journal article" date="2014" name="Emerg. Microbes Infect.">
        <title>Potential impact on kidney infection: a whole-genome analysis of Leptospira santarosai serovar Shermani.</title>
        <authorList>
            <person name="Chou L.F."/>
            <person name="Chen T.W."/>
            <person name="Ko Y.C."/>
            <person name="Pan M.J."/>
            <person name="Tian Y.C."/>
            <person name="Chiu C.H."/>
            <person name="Tang P."/>
            <person name="Hung C.C."/>
            <person name="Yang C.W."/>
        </authorList>
    </citation>
    <scope>NUCLEOTIDE SEQUENCE</scope>
    <source>
        <strain evidence="1 2">LT 821</strain>
    </source>
</reference>
<evidence type="ECO:0000313" key="2">
    <source>
        <dbReference type="Proteomes" id="UP000035800"/>
    </source>
</evidence>
<evidence type="ECO:0000313" key="1">
    <source>
        <dbReference type="EMBL" id="EKT85821.1"/>
    </source>
</evidence>
<dbReference type="EMBL" id="CP006694">
    <property type="protein sequence ID" value="EKT85821.1"/>
    <property type="molecule type" value="Genomic_DNA"/>
</dbReference>
<dbReference type="KEGG" id="lst:LSS_15551"/>
<accession>K8XY73</accession>
<gene>
    <name evidence="1" type="ORF">LSS_15551</name>
</gene>